<dbReference type="InterPro" id="IPR017927">
    <property type="entry name" value="FAD-bd_FR_type"/>
</dbReference>
<dbReference type="PIRSF" id="PIRSF000207">
    <property type="entry name" value="SiR-FP_CysJ"/>
    <property type="match status" value="1"/>
</dbReference>
<dbReference type="EMBL" id="AP026866">
    <property type="protein sequence ID" value="BDS05043.1"/>
    <property type="molecule type" value="Genomic_DNA"/>
</dbReference>
<evidence type="ECO:0000256" key="11">
    <source>
        <dbReference type="ARBA" id="ARBA00052219"/>
    </source>
</evidence>
<feature type="binding site" evidence="12">
    <location>
        <position position="309"/>
    </location>
    <ligand>
        <name>FAD</name>
        <dbReference type="ChEBI" id="CHEBI:57692"/>
    </ligand>
</feature>
<dbReference type="NCBIfam" id="TIGR01931">
    <property type="entry name" value="cysJ"/>
    <property type="match status" value="1"/>
</dbReference>
<dbReference type="Gene3D" id="2.40.30.10">
    <property type="entry name" value="Translation factors"/>
    <property type="match status" value="1"/>
</dbReference>
<dbReference type="KEGG" id="osu:NT6N_00830"/>
<dbReference type="FunFam" id="3.40.50.80:FF:000001">
    <property type="entry name" value="NADPH--cytochrome P450 reductase 1"/>
    <property type="match status" value="1"/>
</dbReference>
<comment type="catalytic activity">
    <reaction evidence="11">
        <text>hydrogen sulfide + 3 NADP(+) + 3 H2O = sulfite + 3 NADPH + 4 H(+)</text>
        <dbReference type="Rhea" id="RHEA:13801"/>
        <dbReference type="ChEBI" id="CHEBI:15377"/>
        <dbReference type="ChEBI" id="CHEBI:15378"/>
        <dbReference type="ChEBI" id="CHEBI:17359"/>
        <dbReference type="ChEBI" id="CHEBI:29919"/>
        <dbReference type="ChEBI" id="CHEBI:57783"/>
        <dbReference type="ChEBI" id="CHEBI:58349"/>
        <dbReference type="EC" id="1.8.1.2"/>
    </reaction>
</comment>
<feature type="binding site" evidence="12">
    <location>
        <position position="589"/>
    </location>
    <ligand>
        <name>FAD</name>
        <dbReference type="ChEBI" id="CHEBI:57692"/>
    </ligand>
</feature>
<dbReference type="InterPro" id="IPR003097">
    <property type="entry name" value="CysJ-like_FAD-binding"/>
</dbReference>
<dbReference type="GO" id="GO:0010181">
    <property type="term" value="F:FMN binding"/>
    <property type="evidence" value="ECO:0007669"/>
    <property type="project" value="InterPro"/>
</dbReference>
<dbReference type="PRINTS" id="PR00369">
    <property type="entry name" value="FLAVODOXIN"/>
</dbReference>
<comment type="cofactor">
    <cofactor evidence="12">
        <name>FAD</name>
        <dbReference type="ChEBI" id="CHEBI:57692"/>
    </cofactor>
    <text evidence="12">Binds 1 FAD per subunit.</text>
</comment>
<reference evidence="16" key="1">
    <citation type="submission" date="2024-07" db="EMBL/GenBank/DDBJ databases">
        <title>Complete genome sequence of Verrucomicrobiaceae bacterium NT6N.</title>
        <authorList>
            <person name="Huang C."/>
            <person name="Takami H."/>
            <person name="Hamasaki K."/>
        </authorList>
    </citation>
    <scope>NUCLEOTIDE SEQUENCE</scope>
    <source>
        <strain evidence="16">NT6N</strain>
    </source>
</reference>
<feature type="binding site" evidence="12">
    <location>
        <begin position="394"/>
        <end position="396"/>
    </location>
    <ligand>
        <name>FAD</name>
        <dbReference type="ChEBI" id="CHEBI:57692"/>
    </ligand>
</feature>
<dbReference type="Gene3D" id="3.40.50.360">
    <property type="match status" value="1"/>
</dbReference>
<dbReference type="InterPro" id="IPR029039">
    <property type="entry name" value="Flavoprotein-like_sf"/>
</dbReference>
<dbReference type="GO" id="GO:0004783">
    <property type="term" value="F:sulfite reductase (NADPH) activity"/>
    <property type="evidence" value="ECO:0007669"/>
    <property type="project" value="UniProtKB-EC"/>
</dbReference>
<keyword evidence="2" id="KW-0813">Transport</keyword>
<dbReference type="PANTHER" id="PTHR19384">
    <property type="entry name" value="NITRIC OXIDE SYNTHASE-RELATED"/>
    <property type="match status" value="1"/>
</dbReference>
<dbReference type="SUPFAM" id="SSF63380">
    <property type="entry name" value="Riboflavin synthase domain-like"/>
    <property type="match status" value="1"/>
</dbReference>
<dbReference type="NCBIfam" id="NF004859">
    <property type="entry name" value="PRK06214.1"/>
    <property type="match status" value="1"/>
</dbReference>
<evidence type="ECO:0000256" key="4">
    <source>
        <dbReference type="ARBA" id="ARBA00022630"/>
    </source>
</evidence>
<feature type="binding site" evidence="12">
    <location>
        <position position="400"/>
    </location>
    <ligand>
        <name>FAD</name>
        <dbReference type="ChEBI" id="CHEBI:57692"/>
    </ligand>
</feature>
<name>A0AAT9FGF5_9BACT</name>
<feature type="binding site" evidence="12">
    <location>
        <begin position="109"/>
        <end position="112"/>
    </location>
    <ligand>
        <name>FMN</name>
        <dbReference type="ChEBI" id="CHEBI:58210"/>
    </ligand>
</feature>
<dbReference type="PROSITE" id="PS50902">
    <property type="entry name" value="FLAVODOXIN_LIKE"/>
    <property type="match status" value="1"/>
</dbReference>
<dbReference type="SUPFAM" id="SSF52218">
    <property type="entry name" value="Flavoproteins"/>
    <property type="match status" value="1"/>
</dbReference>
<keyword evidence="7 12" id="KW-0521">NADP</keyword>
<feature type="binding site" evidence="12">
    <location>
        <begin position="376"/>
        <end position="379"/>
    </location>
    <ligand>
        <name>FAD</name>
        <dbReference type="ChEBI" id="CHEBI:57692"/>
    </ligand>
</feature>
<feature type="binding site" evidence="12">
    <location>
        <begin position="515"/>
        <end position="519"/>
    </location>
    <ligand>
        <name>NADP(+)</name>
        <dbReference type="ChEBI" id="CHEBI:58349"/>
    </ligand>
</feature>
<keyword evidence="10" id="KW-0198">Cysteine biosynthesis</keyword>
<evidence type="ECO:0000259" key="14">
    <source>
        <dbReference type="PROSITE" id="PS50902"/>
    </source>
</evidence>
<feature type="region of interest" description="Disordered" evidence="13">
    <location>
        <begin position="1"/>
        <end position="21"/>
    </location>
</feature>
<dbReference type="InterPro" id="IPR001094">
    <property type="entry name" value="Flavdoxin-like"/>
</dbReference>
<dbReference type="InterPro" id="IPR010199">
    <property type="entry name" value="CysJ"/>
</dbReference>
<dbReference type="GO" id="GO:0005829">
    <property type="term" value="C:cytosol"/>
    <property type="evidence" value="ECO:0007669"/>
    <property type="project" value="TreeGrafter"/>
</dbReference>
<comment type="cofactor">
    <cofactor evidence="12">
        <name>FMN</name>
        <dbReference type="ChEBI" id="CHEBI:58210"/>
    </cofactor>
    <text evidence="12">Binds 1 FMN per subunit.</text>
</comment>
<evidence type="ECO:0000256" key="12">
    <source>
        <dbReference type="PIRSR" id="PIRSR000207-1"/>
    </source>
</evidence>
<dbReference type="Pfam" id="PF00175">
    <property type="entry name" value="NAD_binding_1"/>
    <property type="match status" value="1"/>
</dbReference>
<keyword evidence="5 12" id="KW-0288">FMN</keyword>
<dbReference type="AlphaFoldDB" id="A0AAT9FGF5"/>
<dbReference type="PANTHER" id="PTHR19384:SF128">
    <property type="entry name" value="NADPH OXIDOREDUCTASE A"/>
    <property type="match status" value="1"/>
</dbReference>
<dbReference type="InterPro" id="IPR001433">
    <property type="entry name" value="OxRdtase_FAD/NAD-bd"/>
</dbReference>
<feature type="domain" description="Flavodoxin-like" evidence="14">
    <location>
        <begin position="56"/>
        <end position="193"/>
    </location>
</feature>
<keyword evidence="9" id="KW-0560">Oxidoreductase</keyword>
<dbReference type="InterPro" id="IPR039261">
    <property type="entry name" value="FNR_nucleotide-bd"/>
</dbReference>
<dbReference type="SUPFAM" id="SSF52343">
    <property type="entry name" value="Ferredoxin reductase-like, C-terminal NADP-linked domain"/>
    <property type="match status" value="1"/>
</dbReference>
<gene>
    <name evidence="16" type="primary">cysJ_1</name>
    <name evidence="16" type="ORF">NT6N_00830</name>
</gene>
<dbReference type="Gene3D" id="3.40.50.80">
    <property type="entry name" value="Nucleotide-binding domain of ferredoxin-NADP reductase (FNR) module"/>
    <property type="match status" value="1"/>
</dbReference>
<dbReference type="Gene3D" id="1.20.990.10">
    <property type="entry name" value="NADPH-cytochrome p450 Reductase, Chain A, domain 3"/>
    <property type="match status" value="1"/>
</dbReference>
<feature type="binding site" evidence="12">
    <location>
        <position position="551"/>
    </location>
    <ligand>
        <name>NADP(+)</name>
        <dbReference type="ChEBI" id="CHEBI:58349"/>
    </ligand>
</feature>
<dbReference type="CDD" id="cd06199">
    <property type="entry name" value="SiR"/>
    <property type="match status" value="1"/>
</dbReference>
<evidence type="ECO:0000259" key="15">
    <source>
        <dbReference type="PROSITE" id="PS51384"/>
    </source>
</evidence>
<keyword evidence="6 12" id="KW-0274">FAD</keyword>
<dbReference type="EC" id="1.8.1.2" evidence="1"/>
<evidence type="ECO:0000256" key="10">
    <source>
        <dbReference type="ARBA" id="ARBA00023192"/>
    </source>
</evidence>
<keyword evidence="4" id="KW-0285">Flavoprotein</keyword>
<sequence length="589" mass="64199">MIKFPAHSPLSPEQQNQLSGLLSSLNPPQVAWLGGFLSGLHADTAGAAQPASERKLTVLFGTESGNSEGLADQVYKTAKKKGFKAKIVNMSETTPAELADAGTLLVVVSTWGDGDPPEAAEDFYKDLMEKEVSLAGVDFSVCALGDTSYDQFCKTGQDVDARLEKLGATRIADRVDCDVDFDESFEQWSKSVWEKLGDAAAVSAAPVSIGMPAAQVYDKKNPFPAEVIDNQLLSGDYSAKETIHLELSLEGSGFDYQPGDVLAVIPRNAKDVVEAVIAATGLDAKASVDVKGVGQKTLIDALTHDLDITGLSRKIVSAWQEISGSAELAKLLDDAAKGEFKDWTYGREIIDLLEEHPAKQITAQQLVDILRKLPPRLYSIASSPKAHPGEVHLTVAAVRYETHGKSRKGVASTYLADAAHKGTPVSVYVHHNKNFRLPENGDTPVIMVGPGTGIAPFRAFVEERAEAGAKGGSWLFFGDQKYNEDFLYQLEWQDHLKSGNLSRLDVAFSRDQPEKVYVQHKMLENGKELWNWLEKGAHFYVCGDATRMAKDVHDALLEIVASEGGKSPEEADEYVAALKKEKRYQRDVY</sequence>
<dbReference type="Pfam" id="PF00667">
    <property type="entry name" value="FAD_binding_1"/>
    <property type="match status" value="1"/>
</dbReference>
<dbReference type="InterPro" id="IPR008254">
    <property type="entry name" value="Flavodoxin/NO_synth"/>
</dbReference>
<evidence type="ECO:0000313" key="16">
    <source>
        <dbReference type="EMBL" id="BDS05043.1"/>
    </source>
</evidence>
<evidence type="ECO:0000256" key="3">
    <source>
        <dbReference type="ARBA" id="ARBA00022605"/>
    </source>
</evidence>
<protein>
    <recommendedName>
        <fullName evidence="1">assimilatory sulfite reductase (NADPH)</fullName>
        <ecNumber evidence="1">1.8.1.2</ecNumber>
    </recommendedName>
</protein>
<dbReference type="InterPro" id="IPR001709">
    <property type="entry name" value="Flavoprot_Pyr_Nucl_cyt_Rdtase"/>
</dbReference>
<evidence type="ECO:0000256" key="5">
    <source>
        <dbReference type="ARBA" id="ARBA00022643"/>
    </source>
</evidence>
<dbReference type="PRINTS" id="PR00371">
    <property type="entry name" value="FPNCR"/>
</dbReference>
<dbReference type="Pfam" id="PF00258">
    <property type="entry name" value="Flavodoxin_1"/>
    <property type="match status" value="1"/>
</dbReference>
<organism evidence="16">
    <name type="scientific">Oceaniferula spumae</name>
    <dbReference type="NCBI Taxonomy" id="2979115"/>
    <lineage>
        <taxon>Bacteria</taxon>
        <taxon>Pseudomonadati</taxon>
        <taxon>Verrucomicrobiota</taxon>
        <taxon>Verrucomicrobiia</taxon>
        <taxon>Verrucomicrobiales</taxon>
        <taxon>Verrucomicrobiaceae</taxon>
        <taxon>Oceaniferula</taxon>
    </lineage>
</organism>
<feature type="binding site" evidence="12">
    <location>
        <begin position="509"/>
        <end position="510"/>
    </location>
    <ligand>
        <name>NADP(+)</name>
        <dbReference type="ChEBI" id="CHEBI:58349"/>
    </ligand>
</feature>
<keyword evidence="3" id="KW-0028">Amino-acid biosynthesis</keyword>
<feature type="binding site" evidence="12">
    <location>
        <begin position="144"/>
        <end position="153"/>
    </location>
    <ligand>
        <name>FMN</name>
        <dbReference type="ChEBI" id="CHEBI:58210"/>
    </ligand>
</feature>
<evidence type="ECO:0000256" key="8">
    <source>
        <dbReference type="ARBA" id="ARBA00022982"/>
    </source>
</evidence>
<dbReference type="GO" id="GO:0050660">
    <property type="term" value="F:flavin adenine dinucleotide binding"/>
    <property type="evidence" value="ECO:0007669"/>
    <property type="project" value="InterPro"/>
</dbReference>
<accession>A0AAT9FGF5</accession>
<dbReference type="InterPro" id="IPR017938">
    <property type="entry name" value="Riboflavin_synthase-like_b-brl"/>
</dbReference>
<evidence type="ECO:0000256" key="2">
    <source>
        <dbReference type="ARBA" id="ARBA00022448"/>
    </source>
</evidence>
<evidence type="ECO:0000256" key="6">
    <source>
        <dbReference type="ARBA" id="ARBA00022827"/>
    </source>
</evidence>
<evidence type="ECO:0000256" key="1">
    <source>
        <dbReference type="ARBA" id="ARBA00012604"/>
    </source>
</evidence>
<evidence type="ECO:0000256" key="13">
    <source>
        <dbReference type="SAM" id="MobiDB-lite"/>
    </source>
</evidence>
<dbReference type="GO" id="GO:0019344">
    <property type="term" value="P:cysteine biosynthetic process"/>
    <property type="evidence" value="ECO:0007669"/>
    <property type="project" value="UniProtKB-KW"/>
</dbReference>
<dbReference type="PROSITE" id="PS51384">
    <property type="entry name" value="FAD_FR"/>
    <property type="match status" value="1"/>
</dbReference>
<evidence type="ECO:0000256" key="9">
    <source>
        <dbReference type="ARBA" id="ARBA00023002"/>
    </source>
</evidence>
<feature type="binding site" evidence="12">
    <location>
        <begin position="409"/>
        <end position="412"/>
    </location>
    <ligand>
        <name>FAD</name>
        <dbReference type="ChEBI" id="CHEBI:57692"/>
    </ligand>
</feature>
<keyword evidence="8" id="KW-0249">Electron transport</keyword>
<evidence type="ECO:0000256" key="7">
    <source>
        <dbReference type="ARBA" id="ARBA00022857"/>
    </source>
</evidence>
<dbReference type="InterPro" id="IPR023173">
    <property type="entry name" value="NADPH_Cyt_P450_Rdtase_alpha"/>
</dbReference>
<proteinExistence type="predicted"/>
<feature type="domain" description="FAD-binding FR-type" evidence="15">
    <location>
        <begin position="220"/>
        <end position="438"/>
    </location>
</feature>